<evidence type="ECO:0000256" key="1">
    <source>
        <dbReference type="SAM" id="Phobius"/>
    </source>
</evidence>
<gene>
    <name evidence="2" type="ORF">TELCIR_16307</name>
</gene>
<feature type="non-terminal residue" evidence="2">
    <location>
        <position position="105"/>
    </location>
</feature>
<feature type="non-terminal residue" evidence="2">
    <location>
        <position position="1"/>
    </location>
</feature>
<dbReference type="EMBL" id="KZ352497">
    <property type="protein sequence ID" value="PIO62148.1"/>
    <property type="molecule type" value="Genomic_DNA"/>
</dbReference>
<feature type="transmembrane region" description="Helical" evidence="1">
    <location>
        <begin position="84"/>
        <end position="103"/>
    </location>
</feature>
<keyword evidence="1" id="KW-0472">Membrane</keyword>
<sequence length="105" mass="12206">QQMTYGIRKENDDQCPDQEEYLPDKTIISRNYRGDVDMGVIDRFLPLLMDREEDGLACPVISNQDATFVYIKHNNIYRKEKKTLLVVVVLYKGLHIATLDFVVDP</sequence>
<dbReference type="SUPFAM" id="SSF64356">
    <property type="entry name" value="SNARE-like"/>
    <property type="match status" value="1"/>
</dbReference>
<name>A0A2G9TW55_TELCI</name>
<evidence type="ECO:0000313" key="2">
    <source>
        <dbReference type="EMBL" id="PIO62148.1"/>
    </source>
</evidence>
<proteinExistence type="predicted"/>
<dbReference type="OrthoDB" id="10259133at2759"/>
<accession>A0A2G9TW55</accession>
<dbReference type="AlphaFoldDB" id="A0A2G9TW55"/>
<protein>
    <submittedName>
        <fullName evidence="2">Uncharacterized protein</fullName>
    </submittedName>
</protein>
<dbReference type="InterPro" id="IPR011012">
    <property type="entry name" value="Longin-like_dom_sf"/>
</dbReference>
<keyword evidence="1" id="KW-1133">Transmembrane helix</keyword>
<dbReference type="Gene3D" id="3.30.450.60">
    <property type="match status" value="1"/>
</dbReference>
<dbReference type="Proteomes" id="UP000230423">
    <property type="component" value="Unassembled WGS sequence"/>
</dbReference>
<evidence type="ECO:0000313" key="3">
    <source>
        <dbReference type="Proteomes" id="UP000230423"/>
    </source>
</evidence>
<keyword evidence="1" id="KW-0812">Transmembrane</keyword>
<organism evidence="2 3">
    <name type="scientific">Teladorsagia circumcincta</name>
    <name type="common">Brown stomach worm</name>
    <name type="synonym">Ostertagia circumcincta</name>
    <dbReference type="NCBI Taxonomy" id="45464"/>
    <lineage>
        <taxon>Eukaryota</taxon>
        <taxon>Metazoa</taxon>
        <taxon>Ecdysozoa</taxon>
        <taxon>Nematoda</taxon>
        <taxon>Chromadorea</taxon>
        <taxon>Rhabditida</taxon>
        <taxon>Rhabditina</taxon>
        <taxon>Rhabditomorpha</taxon>
        <taxon>Strongyloidea</taxon>
        <taxon>Trichostrongylidae</taxon>
        <taxon>Teladorsagia</taxon>
    </lineage>
</organism>
<keyword evidence="3" id="KW-1185">Reference proteome</keyword>
<reference evidence="2 3" key="1">
    <citation type="submission" date="2015-09" db="EMBL/GenBank/DDBJ databases">
        <title>Draft genome of the parasitic nematode Teladorsagia circumcincta isolate WARC Sus (inbred).</title>
        <authorList>
            <person name="Mitreva M."/>
        </authorList>
    </citation>
    <scope>NUCLEOTIDE SEQUENCE [LARGE SCALE GENOMIC DNA]</scope>
    <source>
        <strain evidence="2 3">S</strain>
    </source>
</reference>